<reference evidence="1" key="2">
    <citation type="submission" date="2025-09" db="UniProtKB">
        <authorList>
            <consortium name="EnsemblPlants"/>
        </authorList>
    </citation>
    <scope>IDENTIFICATION</scope>
</reference>
<organism evidence="1 2">
    <name type="scientific">Avena sativa</name>
    <name type="common">Oat</name>
    <dbReference type="NCBI Taxonomy" id="4498"/>
    <lineage>
        <taxon>Eukaryota</taxon>
        <taxon>Viridiplantae</taxon>
        <taxon>Streptophyta</taxon>
        <taxon>Embryophyta</taxon>
        <taxon>Tracheophyta</taxon>
        <taxon>Spermatophyta</taxon>
        <taxon>Magnoliopsida</taxon>
        <taxon>Liliopsida</taxon>
        <taxon>Poales</taxon>
        <taxon>Poaceae</taxon>
        <taxon>BOP clade</taxon>
        <taxon>Pooideae</taxon>
        <taxon>Poodae</taxon>
        <taxon>Poeae</taxon>
        <taxon>Poeae Chloroplast Group 1 (Aveneae type)</taxon>
        <taxon>Aveninae</taxon>
        <taxon>Avena</taxon>
    </lineage>
</organism>
<evidence type="ECO:0000313" key="2">
    <source>
        <dbReference type="Proteomes" id="UP001732700"/>
    </source>
</evidence>
<proteinExistence type="predicted"/>
<evidence type="ECO:0000313" key="1">
    <source>
        <dbReference type="EnsemblPlants" id="AVESA.00010b.r2.5DG0994400.1.CDS"/>
    </source>
</evidence>
<reference evidence="1" key="1">
    <citation type="submission" date="2021-05" db="EMBL/GenBank/DDBJ databases">
        <authorList>
            <person name="Scholz U."/>
            <person name="Mascher M."/>
            <person name="Fiebig A."/>
        </authorList>
    </citation>
    <scope>NUCLEOTIDE SEQUENCE [LARGE SCALE GENOMIC DNA]</scope>
</reference>
<dbReference type="Proteomes" id="UP001732700">
    <property type="component" value="Chromosome 5D"/>
</dbReference>
<dbReference type="EnsemblPlants" id="AVESA.00010b.r2.5DG0994400.1">
    <property type="protein sequence ID" value="AVESA.00010b.r2.5DG0994400.1.CDS"/>
    <property type="gene ID" value="AVESA.00010b.r2.5DG0994400"/>
</dbReference>
<keyword evidence="2" id="KW-1185">Reference proteome</keyword>
<protein>
    <submittedName>
        <fullName evidence="1">Uncharacterized protein</fullName>
    </submittedName>
</protein>
<name>A0ACD5YJY7_AVESA</name>
<sequence>MPTATGASPLPSQAPSSECSERKRKRRRRRRTVKAGEGTSTVAASTRTGEDEEKEEEKKREHEEVVSSAPSSPLIEPGFPHDPDPPPELIEAFNRAEHEYKIKRDRHGHLVTMEYCTPSQMFFNLELFPVAELATKAVLLAGRFVVGLSSSFDGNQLRKRCSGFWIDWEKENKTGIVLTSTHLISSEGCSVEKKGEGVEEEYAPRGKVKYYPHAKVTVHLMDGSATVGHLIYYQEHYDLAFFRVKVDQSVQLASYNDEVKWGQLAFWLGRDAKSNLTMSHLRPGYMNPNRYERPHYMFFPGKGHIVKYDNGGPVVDLDGKVVGMITSHKSGSFIPSSVLLKCLDLWNEFKCIPRPQLGLVFSGIKLLDFVQVEKIWLKYKIDDGLIVTEVLKGSQAEEIGIRRGDIIEFFNGECISTTVQLENLLLSLCKSAGRGLDSKIHVSVGVFHVRKCRRKTREFTVGVSESLEIIERVYKLVTLEEGTSATLESDLTKWLS</sequence>
<accession>A0ACD5YJY7</accession>